<reference evidence="1 2" key="1">
    <citation type="submission" date="2018-02" db="EMBL/GenBank/DDBJ databases">
        <title>The genomes of Aspergillus section Nigri reveals drivers in fungal speciation.</title>
        <authorList>
            <consortium name="DOE Joint Genome Institute"/>
            <person name="Vesth T.C."/>
            <person name="Nybo J."/>
            <person name="Theobald S."/>
            <person name="Brandl J."/>
            <person name="Frisvad J.C."/>
            <person name="Nielsen K.F."/>
            <person name="Lyhne E.K."/>
            <person name="Kogle M.E."/>
            <person name="Kuo A."/>
            <person name="Riley R."/>
            <person name="Clum A."/>
            <person name="Nolan M."/>
            <person name="Lipzen A."/>
            <person name="Salamov A."/>
            <person name="Henrissat B."/>
            <person name="Wiebenga A."/>
            <person name="De vries R.P."/>
            <person name="Grigoriev I.V."/>
            <person name="Mortensen U.H."/>
            <person name="Andersen M.R."/>
            <person name="Baker S.E."/>
        </authorList>
    </citation>
    <scope>NUCLEOTIDE SEQUENCE [LARGE SCALE GENOMIC DNA]</scope>
    <source>
        <strain evidence="1 2">CBS 114.51</strain>
    </source>
</reference>
<evidence type="ECO:0000313" key="2">
    <source>
        <dbReference type="Proteomes" id="UP000249497"/>
    </source>
</evidence>
<dbReference type="RefSeq" id="XP_025531889.1">
    <property type="nucleotide sequence ID" value="XM_025673318.1"/>
</dbReference>
<dbReference type="AlphaFoldDB" id="A0A8T8XCZ8"/>
<name>A0A8T8XCZ8_ASPJA</name>
<gene>
    <name evidence="1" type="ORF">BO86DRAFT_395441</name>
</gene>
<protein>
    <submittedName>
        <fullName evidence="1">Uncharacterized protein</fullName>
    </submittedName>
</protein>
<proteinExistence type="predicted"/>
<sequence>MADTLKGHENLIGLSVSGGPAAMDAIFISNALYRRENPSTIVVGNDLPIIVADLLVRAGTDHDLEDQTAQGEEICLNESRGLGRQLLPVLFRDQRKHVADARAGKVTEPEREVIRQQEVAGADVAVDHGVAVNKLHCTDSISKSGVLGCIIHMRVVLADVVTEIAIAHIGEADAILGYVEAVENVPVLGKGLINLFLSLHTHGGKRLILSHRQSSLFAAFTQIMVQRAFEDFGIIARIAEDYARGPECNHRSLDTFGVYYYWITHGLIHIGKTDG</sequence>
<accession>A0A8T8XCZ8</accession>
<organism evidence="1 2">
    <name type="scientific">Aspergillus japonicus CBS 114.51</name>
    <dbReference type="NCBI Taxonomy" id="1448312"/>
    <lineage>
        <taxon>Eukaryota</taxon>
        <taxon>Fungi</taxon>
        <taxon>Dikarya</taxon>
        <taxon>Ascomycota</taxon>
        <taxon>Pezizomycotina</taxon>
        <taxon>Eurotiomycetes</taxon>
        <taxon>Eurotiomycetidae</taxon>
        <taxon>Eurotiales</taxon>
        <taxon>Aspergillaceae</taxon>
        <taxon>Aspergillus</taxon>
        <taxon>Aspergillus subgen. Circumdati</taxon>
    </lineage>
</organism>
<dbReference type="Proteomes" id="UP000249497">
    <property type="component" value="Unassembled WGS sequence"/>
</dbReference>
<keyword evidence="2" id="KW-1185">Reference proteome</keyword>
<dbReference type="EMBL" id="KZ824773">
    <property type="protein sequence ID" value="RAH85995.1"/>
    <property type="molecule type" value="Genomic_DNA"/>
</dbReference>
<evidence type="ECO:0000313" key="1">
    <source>
        <dbReference type="EMBL" id="RAH85995.1"/>
    </source>
</evidence>
<dbReference type="GeneID" id="37177010"/>